<evidence type="ECO:0000256" key="4">
    <source>
        <dbReference type="ARBA" id="ARBA00022517"/>
    </source>
</evidence>
<sequence length="182" mass="19126">MGTYCNELEETGMGAVLIDVFRLSQDRQCASGVLEVSELPRLAAAPGAFLSGHLAWRAQGTEGRRGLAGAVLSVKGELHGTCCRCGAPITLPVHLETSFLFAKSEAEADAIPLSEDGDDEIVVGSTRFDAAAWVEEEVLLALPLFPAHDDCEPPSGPGEEDEPGKGGSRSPFAVLAGLKVRH</sequence>
<accession>A0ABS9MPN3</accession>
<dbReference type="InterPro" id="IPR003772">
    <property type="entry name" value="YceD"/>
</dbReference>
<dbReference type="PANTHER" id="PTHR38099">
    <property type="entry name" value="LARGE RIBOSOMAL RNA SUBUNIT ACCUMULATION PROTEIN YCED"/>
    <property type="match status" value="1"/>
</dbReference>
<dbReference type="Pfam" id="PF02620">
    <property type="entry name" value="YceD"/>
    <property type="match status" value="1"/>
</dbReference>
<dbReference type="InterPro" id="IPR039255">
    <property type="entry name" value="YceD_bac"/>
</dbReference>
<comment type="function">
    <text evidence="1">Plays a role in synthesis, processing and/or stability of 23S rRNA.</text>
</comment>
<proteinExistence type="inferred from homology"/>
<dbReference type="Proteomes" id="UP001297600">
    <property type="component" value="Unassembled WGS sequence"/>
</dbReference>
<organism evidence="7 8">
    <name type="scientific">Mesosutterella porci</name>
    <dbReference type="NCBI Taxonomy" id="2915351"/>
    <lineage>
        <taxon>Bacteria</taxon>
        <taxon>Pseudomonadati</taxon>
        <taxon>Pseudomonadota</taxon>
        <taxon>Betaproteobacteria</taxon>
        <taxon>Burkholderiales</taxon>
        <taxon>Sutterellaceae</taxon>
        <taxon>Mesosutterella</taxon>
    </lineage>
</organism>
<comment type="caution">
    <text evidence="7">The sequence shown here is derived from an EMBL/GenBank/DDBJ whole genome shotgun (WGS) entry which is preliminary data.</text>
</comment>
<name>A0ABS9MPN3_9BURK</name>
<keyword evidence="4" id="KW-0690">Ribosome biogenesis</keyword>
<evidence type="ECO:0000256" key="6">
    <source>
        <dbReference type="SAM" id="MobiDB-lite"/>
    </source>
</evidence>
<protein>
    <recommendedName>
        <fullName evidence="3">Large ribosomal RNA subunit accumulation protein YceD</fullName>
    </recommendedName>
    <alternativeName>
        <fullName evidence="5">23S rRNA accumulation protein YceD</fullName>
    </alternativeName>
</protein>
<dbReference type="PANTHER" id="PTHR38099:SF1">
    <property type="entry name" value="LARGE RIBOSOMAL RNA SUBUNIT ACCUMULATION PROTEIN YCED"/>
    <property type="match status" value="1"/>
</dbReference>
<dbReference type="EMBL" id="JAKNCT010000003">
    <property type="protein sequence ID" value="MCG5030567.1"/>
    <property type="molecule type" value="Genomic_DNA"/>
</dbReference>
<evidence type="ECO:0000256" key="2">
    <source>
        <dbReference type="ARBA" id="ARBA00010740"/>
    </source>
</evidence>
<feature type="region of interest" description="Disordered" evidence="6">
    <location>
        <begin position="149"/>
        <end position="182"/>
    </location>
</feature>
<evidence type="ECO:0000256" key="5">
    <source>
        <dbReference type="ARBA" id="ARBA00031841"/>
    </source>
</evidence>
<evidence type="ECO:0000313" key="7">
    <source>
        <dbReference type="EMBL" id="MCG5030567.1"/>
    </source>
</evidence>
<keyword evidence="8" id="KW-1185">Reference proteome</keyword>
<evidence type="ECO:0000313" key="8">
    <source>
        <dbReference type="Proteomes" id="UP001297600"/>
    </source>
</evidence>
<evidence type="ECO:0000256" key="3">
    <source>
        <dbReference type="ARBA" id="ARBA00015716"/>
    </source>
</evidence>
<evidence type="ECO:0000256" key="1">
    <source>
        <dbReference type="ARBA" id="ARBA00002868"/>
    </source>
</evidence>
<comment type="similarity">
    <text evidence="2">Belongs to the DUF177 domain family.</text>
</comment>
<gene>
    <name evidence="7" type="ORF">MAF45_03795</name>
</gene>
<reference evidence="7 8" key="1">
    <citation type="submission" date="2022-02" db="EMBL/GenBank/DDBJ databases">
        <title>Mesosutterella porci, a novel member of the family Sutterellaceae from pig feces.</title>
        <authorList>
            <person name="Wylensek D."/>
            <person name="Clavel T."/>
        </authorList>
    </citation>
    <scope>NUCLEOTIDE SEQUENCE [LARGE SCALE GENOMIC DNA]</scope>
    <source>
        <strain evidence="8">oilRF-744-wt-GAM-9</strain>
    </source>
</reference>
<dbReference type="RefSeq" id="WP_237978219.1">
    <property type="nucleotide sequence ID" value="NZ_JAKNCT010000003.1"/>
</dbReference>